<dbReference type="InterPro" id="IPR000821">
    <property type="entry name" value="Ala_racemase"/>
</dbReference>
<dbReference type="GO" id="GO:0008784">
    <property type="term" value="F:alanine racemase activity"/>
    <property type="evidence" value="ECO:0007669"/>
    <property type="project" value="UniProtKB-EC"/>
</dbReference>
<dbReference type="PRINTS" id="PR00992">
    <property type="entry name" value="ALARACEMASE"/>
</dbReference>
<sequence>MEGQYRPTQAEINLDHLRHNVNVFRENLPKDVLFSACVKANAYGHGAVETSKELERIGVDYLNVAFLDEALELRNAGIKTPILILGYTPPEGIEIAYQNDITVTVFSEEVITSIENLDPSEDIRKLKVHLKIDSGMGRLGVITAEDAKQAAGRLSCLSYVELEGAYTHFAKADEENKDYTLMQYQRFMDVISALRDSGYKLPIIHTGNSATAIDTPSLSLNMVRVGISLYGLYPSDEVDKQSVQLLPVLSLKTKIVYVKNVPEHWGISYGTKYYSSNEERIGTLPIGYADGYSRMLTGKADVLIRGHRVPVVGTICMDQCMVSLQTLTDKEDIKAGEEVVLIGQQMGSTITADELASKIDTINYEVLCMIANRVPRIYIRDGKVIAHVNALLS</sequence>
<dbReference type="CDD" id="cd00430">
    <property type="entry name" value="PLPDE_III_AR"/>
    <property type="match status" value="1"/>
</dbReference>
<dbReference type="PANTHER" id="PTHR30511">
    <property type="entry name" value="ALANINE RACEMASE"/>
    <property type="match status" value="1"/>
</dbReference>
<feature type="active site" description="Proton acceptor; specific for L-alanine" evidence="4">
    <location>
        <position position="269"/>
    </location>
</feature>
<comment type="cofactor">
    <cofactor evidence="1 4">
        <name>pyridoxal 5'-phosphate</name>
        <dbReference type="ChEBI" id="CHEBI:597326"/>
    </cofactor>
</comment>
<name>A0ABY8X848_9BACL</name>
<feature type="binding site" evidence="4">
    <location>
        <position position="138"/>
    </location>
    <ligand>
        <name>substrate</name>
    </ligand>
</feature>
<comment type="function">
    <text evidence="4">Catalyzes the interconversion of L-alanine and D-alanine. May also act on other amino acids.</text>
</comment>
<comment type="catalytic activity">
    <reaction evidence="4">
        <text>L-alanine = D-alanine</text>
        <dbReference type="Rhea" id="RHEA:20249"/>
        <dbReference type="ChEBI" id="CHEBI:57416"/>
        <dbReference type="ChEBI" id="CHEBI:57972"/>
        <dbReference type="EC" id="5.1.1.1"/>
    </reaction>
</comment>
<keyword evidence="7" id="KW-1185">Reference proteome</keyword>
<dbReference type="InterPro" id="IPR011079">
    <property type="entry name" value="Ala_racemase_C"/>
</dbReference>
<dbReference type="HAMAP" id="MF_01201">
    <property type="entry name" value="Ala_racemase"/>
    <property type="match status" value="1"/>
</dbReference>
<evidence type="ECO:0000256" key="1">
    <source>
        <dbReference type="ARBA" id="ARBA00001933"/>
    </source>
</evidence>
<evidence type="ECO:0000256" key="4">
    <source>
        <dbReference type="HAMAP-Rule" id="MF_01201"/>
    </source>
</evidence>
<evidence type="ECO:0000256" key="2">
    <source>
        <dbReference type="ARBA" id="ARBA00022898"/>
    </source>
</evidence>
<feature type="binding site" evidence="4">
    <location>
        <position position="317"/>
    </location>
    <ligand>
        <name>substrate</name>
    </ligand>
</feature>
<dbReference type="SMART" id="SM01005">
    <property type="entry name" value="Ala_racemase_C"/>
    <property type="match status" value="1"/>
</dbReference>
<feature type="active site" description="Proton acceptor; specific for D-alanine" evidence="4">
    <location>
        <position position="39"/>
    </location>
</feature>
<dbReference type="SUPFAM" id="SSF51419">
    <property type="entry name" value="PLP-binding barrel"/>
    <property type="match status" value="1"/>
</dbReference>
<proteinExistence type="inferred from homology"/>
<dbReference type="PANTHER" id="PTHR30511:SF0">
    <property type="entry name" value="ALANINE RACEMASE, CATABOLIC-RELATED"/>
    <property type="match status" value="1"/>
</dbReference>
<keyword evidence="2 4" id="KW-0663">Pyridoxal phosphate</keyword>
<feature type="modified residue" description="N6-(pyridoxal phosphate)lysine" evidence="4">
    <location>
        <position position="39"/>
    </location>
</feature>
<evidence type="ECO:0000256" key="3">
    <source>
        <dbReference type="ARBA" id="ARBA00023235"/>
    </source>
</evidence>
<dbReference type="Pfam" id="PF00842">
    <property type="entry name" value="Ala_racemase_C"/>
    <property type="match status" value="1"/>
</dbReference>
<dbReference type="EC" id="5.1.1.1" evidence="4"/>
<dbReference type="PROSITE" id="PS00395">
    <property type="entry name" value="ALANINE_RACEMASE"/>
    <property type="match status" value="1"/>
</dbReference>
<organism evidence="6 7">
    <name type="scientific">Paenibacillus polygoni</name>
    <dbReference type="NCBI Taxonomy" id="3050112"/>
    <lineage>
        <taxon>Bacteria</taxon>
        <taxon>Bacillati</taxon>
        <taxon>Bacillota</taxon>
        <taxon>Bacilli</taxon>
        <taxon>Bacillales</taxon>
        <taxon>Paenibacillaceae</taxon>
        <taxon>Paenibacillus</taxon>
    </lineage>
</organism>
<evidence type="ECO:0000313" key="6">
    <source>
        <dbReference type="EMBL" id="WIV20139.1"/>
    </source>
</evidence>
<dbReference type="InterPro" id="IPR020622">
    <property type="entry name" value="Ala_racemase_pyridoxalP-BS"/>
</dbReference>
<evidence type="ECO:0000313" key="7">
    <source>
        <dbReference type="Proteomes" id="UP001236415"/>
    </source>
</evidence>
<evidence type="ECO:0000259" key="5">
    <source>
        <dbReference type="SMART" id="SM01005"/>
    </source>
</evidence>
<protein>
    <recommendedName>
        <fullName evidence="4">Alanine racemase</fullName>
        <ecNumber evidence="4">5.1.1.1</ecNumber>
    </recommendedName>
</protein>
<dbReference type="InterPro" id="IPR029066">
    <property type="entry name" value="PLP-binding_barrel"/>
</dbReference>
<dbReference type="RefSeq" id="WP_285746802.1">
    <property type="nucleotide sequence ID" value="NZ_CP127162.1"/>
</dbReference>
<comment type="similarity">
    <text evidence="4">Belongs to the alanine racemase family.</text>
</comment>
<reference evidence="6 7" key="1">
    <citation type="submission" date="2023-06" db="EMBL/GenBank/DDBJ databases">
        <title>Paenibacillus polygonum sp. nov., an endophytic bacterium, isolated from Polygonum lapathifolium L. in Nanji Wetland National Nature Reserve, South of Poyang Lake, Jiangxi Province, China.</title>
        <authorList>
            <person name="Yu Z."/>
        </authorList>
    </citation>
    <scope>NUCLEOTIDE SEQUENCE [LARGE SCALE GENOMIC DNA]</scope>
    <source>
        <strain evidence="6 7">C31</strain>
    </source>
</reference>
<feature type="domain" description="Alanine racemase C-terminal" evidence="5">
    <location>
        <begin position="248"/>
        <end position="379"/>
    </location>
</feature>
<dbReference type="Gene3D" id="3.20.20.10">
    <property type="entry name" value="Alanine racemase"/>
    <property type="match status" value="1"/>
</dbReference>
<keyword evidence="3 4" id="KW-0413">Isomerase</keyword>
<comment type="pathway">
    <text evidence="4">Amino-acid biosynthesis; D-alanine biosynthesis; D-alanine from L-alanine: step 1/1.</text>
</comment>
<accession>A0ABY8X848</accession>
<dbReference type="EMBL" id="CP127162">
    <property type="protein sequence ID" value="WIV20139.1"/>
    <property type="molecule type" value="Genomic_DNA"/>
</dbReference>
<dbReference type="Proteomes" id="UP001236415">
    <property type="component" value="Chromosome"/>
</dbReference>
<dbReference type="Pfam" id="PF01168">
    <property type="entry name" value="Ala_racemase_N"/>
    <property type="match status" value="1"/>
</dbReference>
<dbReference type="NCBIfam" id="TIGR00492">
    <property type="entry name" value="alr"/>
    <property type="match status" value="1"/>
</dbReference>
<dbReference type="Gene3D" id="2.40.37.10">
    <property type="entry name" value="Lyase, Ornithine Decarboxylase, Chain A, domain 1"/>
    <property type="match status" value="1"/>
</dbReference>
<dbReference type="InterPro" id="IPR009006">
    <property type="entry name" value="Ala_racemase/Decarboxylase_C"/>
</dbReference>
<gene>
    <name evidence="6" type="primary">alr</name>
    <name evidence="6" type="ORF">QPK24_05335</name>
</gene>
<dbReference type="InterPro" id="IPR001608">
    <property type="entry name" value="Ala_racemase_N"/>
</dbReference>
<dbReference type="SUPFAM" id="SSF50621">
    <property type="entry name" value="Alanine racemase C-terminal domain-like"/>
    <property type="match status" value="1"/>
</dbReference>